<evidence type="ECO:0000313" key="2">
    <source>
        <dbReference type="EMBL" id="KAK1402406.1"/>
    </source>
</evidence>
<name>A0AAD8NBD2_9APIA</name>
<feature type="domain" description="F-box" evidence="1">
    <location>
        <begin position="11"/>
        <end position="60"/>
    </location>
</feature>
<sequence>MNWQKDQHDSASSINDLSDDLIEQIFFRLPINSVFTCGAASKRWKSLISSPTFENDYVSRNQNLGLPCTLVSNKMYIKGCNNEVKNTRDLLMIINKQSCSTYSVLAFPQQLHEKRFNEVRADYYVLDSSNGLFLCIARSRNLYELFICNPIIKQWITLPEPTNRICRHNCLRLSFTTQIDGASIITSYNLVIFHQNPHQFEIFSSETARWTTHNVNPLSQREWPAGANGLDIFSDVKNYYPLSSHKFVAVVNRSGILHWLTITTTNANPLGVVAYDPSDTDWYRVISLPHHNEMEENVDVRSYKDIDVFNSNYYKLRYLKFFRTSGQGNHPYIWTLEWYDDGGQWHLDEKILLSDFRFYAKDYFYKIGQFDLNTLYIWLCCTGELLTYDFRTQKITVINKPIEDWKPHRSSQKWCLPLMLPIWPATMKVQKEH</sequence>
<dbReference type="PANTHER" id="PTHR31672:SF13">
    <property type="entry name" value="F-BOX PROTEIN CPR30-LIKE"/>
    <property type="match status" value="1"/>
</dbReference>
<protein>
    <recommendedName>
        <fullName evidence="1">F-box domain-containing protein</fullName>
    </recommendedName>
</protein>
<dbReference type="EMBL" id="JAUIZM010000001">
    <property type="protein sequence ID" value="KAK1402406.1"/>
    <property type="molecule type" value="Genomic_DNA"/>
</dbReference>
<dbReference type="Proteomes" id="UP001237642">
    <property type="component" value="Unassembled WGS sequence"/>
</dbReference>
<organism evidence="2 3">
    <name type="scientific">Heracleum sosnowskyi</name>
    <dbReference type="NCBI Taxonomy" id="360622"/>
    <lineage>
        <taxon>Eukaryota</taxon>
        <taxon>Viridiplantae</taxon>
        <taxon>Streptophyta</taxon>
        <taxon>Embryophyta</taxon>
        <taxon>Tracheophyta</taxon>
        <taxon>Spermatophyta</taxon>
        <taxon>Magnoliopsida</taxon>
        <taxon>eudicotyledons</taxon>
        <taxon>Gunneridae</taxon>
        <taxon>Pentapetalae</taxon>
        <taxon>asterids</taxon>
        <taxon>campanulids</taxon>
        <taxon>Apiales</taxon>
        <taxon>Apiaceae</taxon>
        <taxon>Apioideae</taxon>
        <taxon>apioid superclade</taxon>
        <taxon>Tordylieae</taxon>
        <taxon>Tordyliinae</taxon>
        <taxon>Heracleum</taxon>
    </lineage>
</organism>
<dbReference type="InterPro" id="IPR036047">
    <property type="entry name" value="F-box-like_dom_sf"/>
</dbReference>
<dbReference type="InterPro" id="IPR001810">
    <property type="entry name" value="F-box_dom"/>
</dbReference>
<dbReference type="InterPro" id="IPR050796">
    <property type="entry name" value="SCF_F-box_component"/>
</dbReference>
<dbReference type="Gene3D" id="1.20.1280.50">
    <property type="match status" value="1"/>
</dbReference>
<dbReference type="PANTHER" id="PTHR31672">
    <property type="entry name" value="BNACNNG10540D PROTEIN"/>
    <property type="match status" value="1"/>
</dbReference>
<dbReference type="Pfam" id="PF00646">
    <property type="entry name" value="F-box"/>
    <property type="match status" value="1"/>
</dbReference>
<comment type="caution">
    <text evidence="2">The sequence shown here is derived from an EMBL/GenBank/DDBJ whole genome shotgun (WGS) entry which is preliminary data.</text>
</comment>
<dbReference type="AlphaFoldDB" id="A0AAD8NBD2"/>
<dbReference type="Pfam" id="PF24750">
    <property type="entry name" value="b-prop_At3g26010-like"/>
    <property type="match status" value="1"/>
</dbReference>
<dbReference type="SUPFAM" id="SSF81383">
    <property type="entry name" value="F-box domain"/>
    <property type="match status" value="1"/>
</dbReference>
<keyword evidence="3" id="KW-1185">Reference proteome</keyword>
<accession>A0AAD8NBD2</accession>
<proteinExistence type="predicted"/>
<gene>
    <name evidence="2" type="ORF">POM88_002011</name>
</gene>
<evidence type="ECO:0000313" key="3">
    <source>
        <dbReference type="Proteomes" id="UP001237642"/>
    </source>
</evidence>
<reference evidence="2" key="2">
    <citation type="submission" date="2023-05" db="EMBL/GenBank/DDBJ databases">
        <authorList>
            <person name="Schelkunov M.I."/>
        </authorList>
    </citation>
    <scope>NUCLEOTIDE SEQUENCE</scope>
    <source>
        <strain evidence="2">Hsosn_3</strain>
        <tissue evidence="2">Leaf</tissue>
    </source>
</reference>
<dbReference type="InterPro" id="IPR056592">
    <property type="entry name" value="Beta-prop_At3g26010-like"/>
</dbReference>
<dbReference type="SMART" id="SM00256">
    <property type="entry name" value="FBOX"/>
    <property type="match status" value="1"/>
</dbReference>
<evidence type="ECO:0000259" key="1">
    <source>
        <dbReference type="PROSITE" id="PS50181"/>
    </source>
</evidence>
<dbReference type="PROSITE" id="PS50181">
    <property type="entry name" value="FBOX"/>
    <property type="match status" value="1"/>
</dbReference>
<reference evidence="2" key="1">
    <citation type="submission" date="2023-02" db="EMBL/GenBank/DDBJ databases">
        <title>Genome of toxic invasive species Heracleum sosnowskyi carries increased number of genes despite the absence of recent whole-genome duplications.</title>
        <authorList>
            <person name="Schelkunov M."/>
            <person name="Shtratnikova V."/>
            <person name="Makarenko M."/>
            <person name="Klepikova A."/>
            <person name="Omelchenko D."/>
            <person name="Novikova G."/>
            <person name="Obukhova E."/>
            <person name="Bogdanov V."/>
            <person name="Penin A."/>
            <person name="Logacheva M."/>
        </authorList>
    </citation>
    <scope>NUCLEOTIDE SEQUENCE</scope>
    <source>
        <strain evidence="2">Hsosn_3</strain>
        <tissue evidence="2">Leaf</tissue>
    </source>
</reference>